<dbReference type="PATRIC" id="fig|351160.9.peg.1298"/>
<evidence type="ECO:0000256" key="2">
    <source>
        <dbReference type="ARBA" id="ARBA00012957"/>
    </source>
</evidence>
<dbReference type="InterPro" id="IPR003781">
    <property type="entry name" value="CoA-bd"/>
</dbReference>
<dbReference type="PANTHER" id="PTHR43334:SF1">
    <property type="entry name" value="3-HYDROXYPROPIONATE--COA LIGASE [ADP-FORMING]"/>
    <property type="match status" value="1"/>
</dbReference>
<comment type="catalytic activity">
    <reaction evidence="1">
        <text>acetate + ATP + CoA = acetyl-CoA + ADP + phosphate</text>
        <dbReference type="Rhea" id="RHEA:15081"/>
        <dbReference type="ChEBI" id="CHEBI:30089"/>
        <dbReference type="ChEBI" id="CHEBI:30616"/>
        <dbReference type="ChEBI" id="CHEBI:43474"/>
        <dbReference type="ChEBI" id="CHEBI:57287"/>
        <dbReference type="ChEBI" id="CHEBI:57288"/>
        <dbReference type="ChEBI" id="CHEBI:456216"/>
        <dbReference type="EC" id="6.2.1.13"/>
    </reaction>
</comment>
<gene>
    <name evidence="7" type="primary">acdA</name>
    <name evidence="7" type="ORF">RCIX1774</name>
</gene>
<keyword evidence="3 7" id="KW-0436">Ligase</keyword>
<keyword evidence="4" id="KW-0547">Nucleotide-binding</keyword>
<dbReference type="KEGG" id="rci:RCIX1774"/>
<evidence type="ECO:0000256" key="1">
    <source>
        <dbReference type="ARBA" id="ARBA00001619"/>
    </source>
</evidence>
<keyword evidence="8" id="KW-1185">Reference proteome</keyword>
<dbReference type="RefSeq" id="WP_012035589.1">
    <property type="nucleotide sequence ID" value="NC_009464.1"/>
</dbReference>
<dbReference type="Pfam" id="PF13607">
    <property type="entry name" value="Succ_CoA_lig"/>
    <property type="match status" value="1"/>
</dbReference>
<dbReference type="SMART" id="SM00881">
    <property type="entry name" value="CoA_binding"/>
    <property type="match status" value="1"/>
</dbReference>
<name>Q0W3R5_METAR</name>
<dbReference type="InterPro" id="IPR051538">
    <property type="entry name" value="Acyl-CoA_Synth/Transferase"/>
</dbReference>
<dbReference type="EC" id="6.2.1.13" evidence="2"/>
<dbReference type="PANTHER" id="PTHR43334">
    <property type="entry name" value="ACETATE--COA LIGASE [ADP-FORMING]"/>
    <property type="match status" value="1"/>
</dbReference>
<dbReference type="InterPro" id="IPR032875">
    <property type="entry name" value="Succ_CoA_lig_flav_dom"/>
</dbReference>
<evidence type="ECO:0000313" key="7">
    <source>
        <dbReference type="EMBL" id="CAJ36978.1"/>
    </source>
</evidence>
<dbReference type="InterPro" id="IPR016102">
    <property type="entry name" value="Succinyl-CoA_synth-like"/>
</dbReference>
<dbReference type="EMBL" id="AM114193">
    <property type="protein sequence ID" value="CAJ36978.1"/>
    <property type="molecule type" value="Genomic_DNA"/>
</dbReference>
<evidence type="ECO:0000313" key="8">
    <source>
        <dbReference type="Proteomes" id="UP000000663"/>
    </source>
</evidence>
<dbReference type="InterPro" id="IPR043938">
    <property type="entry name" value="Ligase_CoA_dom"/>
</dbReference>
<keyword evidence="5" id="KW-0067">ATP-binding</keyword>
<dbReference type="Gene3D" id="3.40.50.261">
    <property type="entry name" value="Succinyl-CoA synthetase domains"/>
    <property type="match status" value="2"/>
</dbReference>
<evidence type="ECO:0000259" key="6">
    <source>
        <dbReference type="SMART" id="SM00881"/>
    </source>
</evidence>
<evidence type="ECO:0000256" key="5">
    <source>
        <dbReference type="ARBA" id="ARBA00022840"/>
    </source>
</evidence>
<dbReference type="AlphaFoldDB" id="Q0W3R5"/>
<dbReference type="GO" id="GO:0043758">
    <property type="term" value="F:acetate-CoA ligase (ADP-forming) activity"/>
    <property type="evidence" value="ECO:0007669"/>
    <property type="project" value="UniProtKB-EC"/>
</dbReference>
<protein>
    <recommendedName>
        <fullName evidence="2">acetate--CoA ligase (ADP-forming)</fullName>
        <ecNumber evidence="2">6.2.1.13</ecNumber>
    </recommendedName>
</protein>
<reference evidence="7 8" key="1">
    <citation type="journal article" date="2006" name="Science">
        <title>Genome of rice cluster I archaea -- the key methane producers in the rice rhizosphere.</title>
        <authorList>
            <person name="Erkel C."/>
            <person name="Kube M."/>
            <person name="Reinhardt R."/>
            <person name="Liesack W."/>
        </authorList>
    </citation>
    <scope>NUCLEOTIDE SEQUENCE [LARGE SCALE GENOMIC DNA]</scope>
    <source>
        <strain evidence="8">DSM 22066 / NBRC 105507 / MRE50</strain>
    </source>
</reference>
<accession>Q0W3R5</accession>
<dbReference type="Proteomes" id="UP000000663">
    <property type="component" value="Chromosome"/>
</dbReference>
<dbReference type="eggNOG" id="arCOG01340">
    <property type="taxonomic scope" value="Archaea"/>
</dbReference>
<dbReference type="GeneID" id="5143857"/>
<dbReference type="OrthoDB" id="18103at2157"/>
<proteinExistence type="predicted"/>
<feature type="domain" description="CoA-binding" evidence="6">
    <location>
        <begin position="9"/>
        <end position="104"/>
    </location>
</feature>
<dbReference type="InterPro" id="IPR036291">
    <property type="entry name" value="NAD(P)-bd_dom_sf"/>
</dbReference>
<evidence type="ECO:0000256" key="3">
    <source>
        <dbReference type="ARBA" id="ARBA00022598"/>
    </source>
</evidence>
<dbReference type="SUPFAM" id="SSF52210">
    <property type="entry name" value="Succinyl-CoA synthetase domains"/>
    <property type="match status" value="2"/>
</dbReference>
<dbReference type="SUPFAM" id="SSF51735">
    <property type="entry name" value="NAD(P)-binding Rossmann-fold domains"/>
    <property type="match status" value="1"/>
</dbReference>
<dbReference type="GO" id="GO:0005524">
    <property type="term" value="F:ATP binding"/>
    <property type="evidence" value="ECO:0007669"/>
    <property type="project" value="UniProtKB-KW"/>
</dbReference>
<dbReference type="Pfam" id="PF13380">
    <property type="entry name" value="CoA_binding_2"/>
    <property type="match status" value="1"/>
</dbReference>
<sequence length="460" mass="49778">MSGHTLDPLLKPKSIAVIGASKDQSKWGYKVLYNILSNRYKGKVFPVNPSAQEILGKQCFPDVTSIPDEVDLGVVIVPAQAAPSVIDDCGRKGVGALCVITSGFSEVGKEGAALEEDLKKKAKAYGMRMLGPNTMGFVNRSISLNASIVPRMPYRGEISFISQSGALGLALTDWSIGSRLGLNCIISTGNKADVSEADLLEYFDQDEDTWTISMYIEGLKDGRRFIEAASKVKKPMLAIKAGVSQAGARAAASHTGSLAGSDAVYDSAFRQCGVIRVEGVEEMFDAAMAVSTQPRPEGNRVAILSNGGGMAIMASDACERRGMQVPQLNKYTRAGIARLLPAFASVKNPVDTVAKSDYHIYKEAMRALLDDKDIDCVMVIYAHAGMTDAMEPAQAVVDMLKEKYPKPVVACWMGGEDIDAVARMFRKNRVPFYPVPERAAEALRTLIEYDSSLVRKKVKR</sequence>
<dbReference type="Gene3D" id="3.40.50.720">
    <property type="entry name" value="NAD(P)-binding Rossmann-like Domain"/>
    <property type="match status" value="1"/>
</dbReference>
<dbReference type="Pfam" id="PF19045">
    <property type="entry name" value="Ligase_CoA_2"/>
    <property type="match status" value="1"/>
</dbReference>
<evidence type="ECO:0000256" key="4">
    <source>
        <dbReference type="ARBA" id="ARBA00022741"/>
    </source>
</evidence>
<organism evidence="7 8">
    <name type="scientific">Methanocella arvoryzae (strain DSM 22066 / NBRC 105507 / MRE50)</name>
    <dbReference type="NCBI Taxonomy" id="351160"/>
    <lineage>
        <taxon>Archaea</taxon>
        <taxon>Methanobacteriati</taxon>
        <taxon>Methanobacteriota</taxon>
        <taxon>Stenosarchaea group</taxon>
        <taxon>Methanomicrobia</taxon>
        <taxon>Methanocellales</taxon>
        <taxon>Methanocellaceae</taxon>
        <taxon>Methanocella</taxon>
    </lineage>
</organism>
<dbReference type="STRING" id="351160.RCIX1774"/>